<organism evidence="2 3">
    <name type="scientific">Euphydryas editha</name>
    <name type="common">Edith's checkerspot</name>
    <dbReference type="NCBI Taxonomy" id="104508"/>
    <lineage>
        <taxon>Eukaryota</taxon>
        <taxon>Metazoa</taxon>
        <taxon>Ecdysozoa</taxon>
        <taxon>Arthropoda</taxon>
        <taxon>Hexapoda</taxon>
        <taxon>Insecta</taxon>
        <taxon>Pterygota</taxon>
        <taxon>Neoptera</taxon>
        <taxon>Endopterygota</taxon>
        <taxon>Lepidoptera</taxon>
        <taxon>Glossata</taxon>
        <taxon>Ditrysia</taxon>
        <taxon>Papilionoidea</taxon>
        <taxon>Nymphalidae</taxon>
        <taxon>Nymphalinae</taxon>
        <taxon>Euphydryas</taxon>
    </lineage>
</organism>
<protein>
    <submittedName>
        <fullName evidence="2">Uncharacterized protein</fullName>
    </submittedName>
</protein>
<dbReference type="EMBL" id="CAKOGL010000011">
    <property type="protein sequence ID" value="CAH2092244.1"/>
    <property type="molecule type" value="Genomic_DNA"/>
</dbReference>
<evidence type="ECO:0000313" key="3">
    <source>
        <dbReference type="Proteomes" id="UP001153954"/>
    </source>
</evidence>
<evidence type="ECO:0000256" key="1">
    <source>
        <dbReference type="SAM" id="MobiDB-lite"/>
    </source>
</evidence>
<dbReference type="AlphaFoldDB" id="A0AAU9U3A8"/>
<gene>
    <name evidence="2" type="ORF">EEDITHA_LOCUS8021</name>
</gene>
<name>A0AAU9U3A8_EUPED</name>
<comment type="caution">
    <text evidence="2">The sequence shown here is derived from an EMBL/GenBank/DDBJ whole genome shotgun (WGS) entry which is preliminary data.</text>
</comment>
<sequence>MSGNSNLNKTIQITKLPKPRSGTDIPDKDEVSNMFTVETNNLINTTIASDSHIPANNAVVQNMRNSTNMEAKTANGTIINLEDRSAFVGDTCPTGYVKVLGQCTEIMKQ</sequence>
<dbReference type="Proteomes" id="UP001153954">
    <property type="component" value="Unassembled WGS sequence"/>
</dbReference>
<reference evidence="2" key="1">
    <citation type="submission" date="2022-03" db="EMBL/GenBank/DDBJ databases">
        <authorList>
            <person name="Tunstrom K."/>
        </authorList>
    </citation>
    <scope>NUCLEOTIDE SEQUENCE</scope>
</reference>
<proteinExistence type="predicted"/>
<feature type="region of interest" description="Disordered" evidence="1">
    <location>
        <begin position="1"/>
        <end position="29"/>
    </location>
</feature>
<evidence type="ECO:0000313" key="2">
    <source>
        <dbReference type="EMBL" id="CAH2092244.1"/>
    </source>
</evidence>
<keyword evidence="3" id="KW-1185">Reference proteome</keyword>
<feature type="compositionally biased region" description="Polar residues" evidence="1">
    <location>
        <begin position="1"/>
        <end position="13"/>
    </location>
</feature>
<accession>A0AAU9U3A8</accession>